<dbReference type="EMBL" id="CP001095">
    <property type="protein sequence ID" value="ACJ52128.1"/>
    <property type="molecule type" value="Genomic_DNA"/>
</dbReference>
<accession>B7GQP8</accession>
<dbReference type="AlphaFoldDB" id="B7GQP8"/>
<evidence type="ECO:0000313" key="1">
    <source>
        <dbReference type="EMBL" id="ACJ52128.1"/>
    </source>
</evidence>
<name>B7GQP8_BIFLS</name>
<protein>
    <recommendedName>
        <fullName evidence="3">XRE family transcriptional regulator</fullName>
    </recommendedName>
</protein>
<proteinExistence type="predicted"/>
<organism evidence="1 2">
    <name type="scientific">Bifidobacterium longum subsp. infantis (strain ATCC 15697 / DSM 20088 / JCM 1222 / NCTC 11817 / S12)</name>
    <dbReference type="NCBI Taxonomy" id="391904"/>
    <lineage>
        <taxon>Bacteria</taxon>
        <taxon>Bacillati</taxon>
        <taxon>Actinomycetota</taxon>
        <taxon>Actinomycetes</taxon>
        <taxon>Bifidobacteriales</taxon>
        <taxon>Bifidobacteriaceae</taxon>
        <taxon>Bifidobacterium</taxon>
    </lineage>
</organism>
<evidence type="ECO:0008006" key="3">
    <source>
        <dbReference type="Google" id="ProtNLM"/>
    </source>
</evidence>
<dbReference type="KEGG" id="bln:Blon_1034"/>
<sequence length="114" mass="12520">MLRRPAMSNLDYKPPEPTKAQLEYARYLSRFQTPRGRRTLFARTESDIAAAFREEAANRSWSAGDLASRAGIDPRFADDLLQRGEAPIEAVFPAADVLGIDIAALPLSSLGSAR</sequence>
<reference evidence="1 2" key="1">
    <citation type="journal article" date="2008" name="Proc. Natl. Acad. Sci. U.S.A.">
        <title>The genome sequence of Bifidobacterium longum subsp. infantis reveals adaptations for milk utilization within the infant microbiome.</title>
        <authorList>
            <person name="Sela D.A."/>
            <person name="Chapman J."/>
            <person name="Adeuya A."/>
            <person name="Kim J.H."/>
            <person name="Chen F."/>
            <person name="Whitehead T.R."/>
            <person name="Lapidus A."/>
            <person name="Rokhsar D.S."/>
            <person name="Lebrilla C.B."/>
            <person name="German J.B."/>
            <person name="Price N.P."/>
            <person name="Richardson P.M."/>
            <person name="Mills D.A."/>
        </authorList>
    </citation>
    <scope>NUCLEOTIDE SEQUENCE [LARGE SCALE GENOMIC DNA]</scope>
    <source>
        <strain evidence="2">ATCC 15697 / DSM 20088 / JCM 1222 / NCTC 11817 / S12 [JGI]</strain>
    </source>
</reference>
<evidence type="ECO:0000313" key="2">
    <source>
        <dbReference type="Proteomes" id="UP000001360"/>
    </source>
</evidence>
<gene>
    <name evidence="1" type="ordered locus">Blon_1034</name>
</gene>
<dbReference type="Proteomes" id="UP000001360">
    <property type="component" value="Chromosome"/>
</dbReference>